<comment type="caution">
    <text evidence="2">The sequence shown here is derived from an EMBL/GenBank/DDBJ whole genome shotgun (WGS) entry which is preliminary data.</text>
</comment>
<proteinExistence type="predicted"/>
<organism evidence="2 3">
    <name type="scientific">Smittium simulii</name>
    <dbReference type="NCBI Taxonomy" id="133385"/>
    <lineage>
        <taxon>Eukaryota</taxon>
        <taxon>Fungi</taxon>
        <taxon>Fungi incertae sedis</taxon>
        <taxon>Zoopagomycota</taxon>
        <taxon>Kickxellomycotina</taxon>
        <taxon>Harpellomycetes</taxon>
        <taxon>Harpellales</taxon>
        <taxon>Legeriomycetaceae</taxon>
        <taxon>Smittium</taxon>
    </lineage>
</organism>
<sequence length="456" mass="51769">MTKPIDDYAHRKLKSSTTKIQDNEDLEFAHSMRELLSNTAFSTTFATAHTPINSIPNTAKNAQTSQSQKEKTRALSKTTNASFQVERQMFVFQLCLGKTRRQQMGQKNSREGNAITKEFASFLKKKTVKQTSGSSKTLLRKDISNGITDIHMQDYQEKRLHELSGLRGRFLQILIHQKEYKEIILQTKPTGVEDQDTEVQYDTISIDYLSGDDDKLTNYEFKISTRQSQTMLISLLPGCLMLIRLLDLKKKFKGNKIIDCNNDSKQSSNLEFRILEAESAKMEWSIVSTRDSRNGNLYQCQRHGMGNSCCISVLFRIVTSIDSISPHKCQGIISSIQLRQDYNYRISLKILGDYLSQITRSFRETVVSLYKDKHTPSDGLFTNVNQPCRRTIKADGSARMVLSTETLKKLNKTSYTVVHVKSYTTASTEGSAQKNNNDNNNANVKVGNLVSDSRKN</sequence>
<feature type="region of interest" description="Disordered" evidence="1">
    <location>
        <begin position="426"/>
        <end position="456"/>
    </location>
</feature>
<feature type="region of interest" description="Disordered" evidence="1">
    <location>
        <begin position="52"/>
        <end position="73"/>
    </location>
</feature>
<evidence type="ECO:0000256" key="1">
    <source>
        <dbReference type="SAM" id="MobiDB-lite"/>
    </source>
</evidence>
<dbReference type="AlphaFoldDB" id="A0A2T9YJR6"/>
<evidence type="ECO:0000313" key="2">
    <source>
        <dbReference type="EMBL" id="PVU92573.1"/>
    </source>
</evidence>
<keyword evidence="3" id="KW-1185">Reference proteome</keyword>
<accession>A0A2T9YJR6</accession>
<feature type="compositionally biased region" description="Polar residues" evidence="1">
    <location>
        <begin position="52"/>
        <end position="67"/>
    </location>
</feature>
<protein>
    <submittedName>
        <fullName evidence="2">Uncharacterized protein</fullName>
    </submittedName>
</protein>
<dbReference type="EMBL" id="MBFR01000157">
    <property type="protein sequence ID" value="PVU92573.1"/>
    <property type="molecule type" value="Genomic_DNA"/>
</dbReference>
<gene>
    <name evidence="2" type="ORF">BB561_003749</name>
</gene>
<dbReference type="STRING" id="133385.A0A2T9YJR6"/>
<feature type="compositionally biased region" description="Low complexity" evidence="1">
    <location>
        <begin position="435"/>
        <end position="450"/>
    </location>
</feature>
<name>A0A2T9YJR6_9FUNG</name>
<dbReference type="Proteomes" id="UP000245383">
    <property type="component" value="Unassembled WGS sequence"/>
</dbReference>
<reference evidence="2 3" key="1">
    <citation type="journal article" date="2018" name="MBio">
        <title>Comparative Genomics Reveals the Core Gene Toolbox for the Fungus-Insect Symbiosis.</title>
        <authorList>
            <person name="Wang Y."/>
            <person name="Stata M."/>
            <person name="Wang W."/>
            <person name="Stajich J.E."/>
            <person name="White M.M."/>
            <person name="Moncalvo J.M."/>
        </authorList>
    </citation>
    <scope>NUCLEOTIDE SEQUENCE [LARGE SCALE GENOMIC DNA]</scope>
    <source>
        <strain evidence="2 3">SWE-8-4</strain>
    </source>
</reference>
<evidence type="ECO:0000313" key="3">
    <source>
        <dbReference type="Proteomes" id="UP000245383"/>
    </source>
</evidence>
<dbReference type="OrthoDB" id="2897838at2759"/>